<dbReference type="InterPro" id="IPR027417">
    <property type="entry name" value="P-loop_NTPase"/>
</dbReference>
<evidence type="ECO:0000256" key="5">
    <source>
        <dbReference type="ARBA" id="ARBA00056071"/>
    </source>
</evidence>
<evidence type="ECO:0000256" key="6">
    <source>
        <dbReference type="ARBA" id="ARBA00072811"/>
    </source>
</evidence>
<dbReference type="Pfam" id="PF00005">
    <property type="entry name" value="ABC_tran"/>
    <property type="match status" value="1"/>
</dbReference>
<gene>
    <name evidence="8" type="ORF">D9Q81_03330</name>
</gene>
<dbReference type="GO" id="GO:0016887">
    <property type="term" value="F:ATP hydrolysis activity"/>
    <property type="evidence" value="ECO:0007669"/>
    <property type="project" value="InterPro"/>
</dbReference>
<dbReference type="EMBL" id="RCOR01000018">
    <property type="protein sequence ID" value="RSN69645.1"/>
    <property type="molecule type" value="Genomic_DNA"/>
</dbReference>
<dbReference type="PANTHER" id="PTHR45772">
    <property type="entry name" value="CONSERVED COMPONENT OF ABC TRANSPORTER FOR NATURAL AMINO ACIDS-RELATED"/>
    <property type="match status" value="1"/>
</dbReference>
<dbReference type="GO" id="GO:0005524">
    <property type="term" value="F:ATP binding"/>
    <property type="evidence" value="ECO:0007669"/>
    <property type="project" value="UniProtKB-KW"/>
</dbReference>
<dbReference type="SUPFAM" id="SSF52540">
    <property type="entry name" value="P-loop containing nucleoside triphosphate hydrolases"/>
    <property type="match status" value="1"/>
</dbReference>
<dbReference type="CDD" id="cd03219">
    <property type="entry name" value="ABC_Mj1267_LivG_branched"/>
    <property type="match status" value="1"/>
</dbReference>
<dbReference type="SMART" id="SM00382">
    <property type="entry name" value="AAA"/>
    <property type="match status" value="1"/>
</dbReference>
<evidence type="ECO:0000313" key="8">
    <source>
        <dbReference type="EMBL" id="RSN69645.1"/>
    </source>
</evidence>
<dbReference type="AlphaFoldDB" id="A0A3R9PED1"/>
<reference evidence="8 9" key="1">
    <citation type="submission" date="2018-10" db="EMBL/GenBank/DDBJ databases">
        <title>Co-occurring genomic capacity for anaerobic methane metabolism and dissimilatory sulfite reduction discovered in the Korarchaeota.</title>
        <authorList>
            <person name="Mckay L.J."/>
            <person name="Dlakic M."/>
            <person name="Fields M.W."/>
            <person name="Delmont T.O."/>
            <person name="Eren A.M."/>
            <person name="Jay Z.J."/>
            <person name="Klingelsmith K.B."/>
            <person name="Rusch D.B."/>
            <person name="Inskeep W.P."/>
        </authorList>
    </citation>
    <scope>NUCLEOTIDE SEQUENCE [LARGE SCALE GENOMIC DNA]</scope>
    <source>
        <strain evidence="8 9">WS</strain>
    </source>
</reference>
<dbReference type="PROSITE" id="PS50893">
    <property type="entry name" value="ABC_TRANSPORTER_2"/>
    <property type="match status" value="1"/>
</dbReference>
<keyword evidence="1" id="KW-0813">Transport</keyword>
<evidence type="ECO:0000256" key="2">
    <source>
        <dbReference type="ARBA" id="ARBA00022741"/>
    </source>
</evidence>
<evidence type="ECO:0000313" key="9">
    <source>
        <dbReference type="Proteomes" id="UP000278149"/>
    </source>
</evidence>
<dbReference type="RefSeq" id="WP_125741275.1">
    <property type="nucleotide sequence ID" value="NZ_RCOR01000018.1"/>
</dbReference>
<evidence type="ECO:0000256" key="3">
    <source>
        <dbReference type="ARBA" id="ARBA00022840"/>
    </source>
</evidence>
<keyword evidence="2" id="KW-0547">Nucleotide-binding</keyword>
<dbReference type="Gene3D" id="3.40.50.300">
    <property type="entry name" value="P-loop containing nucleotide triphosphate hydrolases"/>
    <property type="match status" value="1"/>
</dbReference>
<dbReference type="InterPro" id="IPR003439">
    <property type="entry name" value="ABC_transporter-like_ATP-bd"/>
</dbReference>
<keyword evidence="3 8" id="KW-0067">ATP-binding</keyword>
<dbReference type="FunFam" id="3.40.50.300:FF:000421">
    <property type="entry name" value="Branched-chain amino acid ABC transporter ATP-binding protein"/>
    <property type="match status" value="1"/>
</dbReference>
<comment type="caution">
    <text evidence="8">The sequence shown here is derived from an EMBL/GenBank/DDBJ whole genome shotgun (WGS) entry which is preliminary data.</text>
</comment>
<dbReference type="InterPro" id="IPR003593">
    <property type="entry name" value="AAA+_ATPase"/>
</dbReference>
<dbReference type="Proteomes" id="UP000278149">
    <property type="component" value="Unassembled WGS sequence"/>
</dbReference>
<feature type="domain" description="ABC transporter" evidence="7">
    <location>
        <begin position="3"/>
        <end position="240"/>
    </location>
</feature>
<evidence type="ECO:0000256" key="1">
    <source>
        <dbReference type="ARBA" id="ARBA00022448"/>
    </source>
</evidence>
<dbReference type="GO" id="GO:0006865">
    <property type="term" value="P:amino acid transport"/>
    <property type="evidence" value="ECO:0007669"/>
    <property type="project" value="UniProtKB-KW"/>
</dbReference>
<protein>
    <recommendedName>
        <fullName evidence="6">Probable branched-chain amino acid transport ATP-binding protein LivG</fullName>
    </recommendedName>
</protein>
<keyword evidence="4" id="KW-0029">Amino-acid transport</keyword>
<dbReference type="PANTHER" id="PTHR45772:SF5">
    <property type="entry name" value="BRANCHED-CHAIN AMINO ACID TRANSPORT ATP-BINDING PROTEIN LIVG-RELATED"/>
    <property type="match status" value="1"/>
</dbReference>
<evidence type="ECO:0000256" key="4">
    <source>
        <dbReference type="ARBA" id="ARBA00022970"/>
    </source>
</evidence>
<dbReference type="InterPro" id="IPR051120">
    <property type="entry name" value="ABC_AA/LPS_Transport"/>
</dbReference>
<sequence length="246" mass="27386">MILEANNITKRFGGLVAVDDVTFGVREREIFGIIGPNGAGKTTLFNVITGFYKPDKGRIIFQGNDITGKKPNEIAKMGLLRTWQIVRPFLGMKVIDNLLVPMYVKKGIIGGITEREAIERANEILEFVGLSHRRDFLAEALPQGERKRLEIARALASEPKLLMLDEPAGGLTPTEMDEVMDVVRKLRESGITVVVIEHNMRVVMGICERIMALNFGRKIAEGTPEEIGRNEEVIKAYLGERFHVGG</sequence>
<evidence type="ECO:0000259" key="7">
    <source>
        <dbReference type="PROSITE" id="PS50893"/>
    </source>
</evidence>
<proteinExistence type="predicted"/>
<accession>A0A3R9PED1</accession>
<organism evidence="8 9">
    <name type="scientific">Candidatus Korarchaeum cryptofilum</name>
    <dbReference type="NCBI Taxonomy" id="498846"/>
    <lineage>
        <taxon>Archaea</taxon>
        <taxon>Thermoproteota</taxon>
        <taxon>Candidatus Korarchaeia</taxon>
        <taxon>Candidatus Korarchaeales</taxon>
        <taxon>Candidatus Korarchaeaceae</taxon>
        <taxon>Candidatus Korarchaeum</taxon>
    </lineage>
</organism>
<comment type="function">
    <text evidence="5">Probable component of a branched-chain amino-acid transport system.</text>
</comment>
<name>A0A3R9PED1_9CREN</name>
<dbReference type="InterPro" id="IPR032823">
    <property type="entry name" value="BCA_ABC_TP_C"/>
</dbReference>
<dbReference type="Pfam" id="PF12399">
    <property type="entry name" value="BCA_ABC_TP_C"/>
    <property type="match status" value="1"/>
</dbReference>
<dbReference type="GO" id="GO:0005886">
    <property type="term" value="C:plasma membrane"/>
    <property type="evidence" value="ECO:0007669"/>
    <property type="project" value="TreeGrafter"/>
</dbReference>